<name>A0ACC2M037_PERAE</name>
<gene>
    <name evidence="1" type="ORF">MRB53_012958</name>
</gene>
<keyword evidence="2" id="KW-1185">Reference proteome</keyword>
<protein>
    <submittedName>
        <fullName evidence="1">Uncharacterized protein</fullName>
    </submittedName>
</protein>
<evidence type="ECO:0000313" key="1">
    <source>
        <dbReference type="EMBL" id="KAJ8638691.1"/>
    </source>
</evidence>
<proteinExistence type="predicted"/>
<reference evidence="1 2" key="1">
    <citation type="journal article" date="2022" name="Hortic Res">
        <title>A haplotype resolved chromosomal level avocado genome allows analysis of novel avocado genes.</title>
        <authorList>
            <person name="Nath O."/>
            <person name="Fletcher S.J."/>
            <person name="Hayward A."/>
            <person name="Shaw L.M."/>
            <person name="Masouleh A.K."/>
            <person name="Furtado A."/>
            <person name="Henry R.J."/>
            <person name="Mitter N."/>
        </authorList>
    </citation>
    <scope>NUCLEOTIDE SEQUENCE [LARGE SCALE GENOMIC DNA]</scope>
    <source>
        <strain evidence="2">cv. Hass</strain>
    </source>
</reference>
<comment type="caution">
    <text evidence="1">The sequence shown here is derived from an EMBL/GenBank/DDBJ whole genome shotgun (WGS) entry which is preliminary data.</text>
</comment>
<sequence>MWPSWSSSSLPTKAEWSPSQVTAMATMVGVPPGALRKARASARETPEKVGDEVDKHFSKAHDRTMRGVTIPLEKSPE</sequence>
<organism evidence="1 2">
    <name type="scientific">Persea americana</name>
    <name type="common">Avocado</name>
    <dbReference type="NCBI Taxonomy" id="3435"/>
    <lineage>
        <taxon>Eukaryota</taxon>
        <taxon>Viridiplantae</taxon>
        <taxon>Streptophyta</taxon>
        <taxon>Embryophyta</taxon>
        <taxon>Tracheophyta</taxon>
        <taxon>Spermatophyta</taxon>
        <taxon>Magnoliopsida</taxon>
        <taxon>Magnoliidae</taxon>
        <taxon>Laurales</taxon>
        <taxon>Lauraceae</taxon>
        <taxon>Persea</taxon>
    </lineage>
</organism>
<accession>A0ACC2M037</accession>
<dbReference type="EMBL" id="CM056811">
    <property type="protein sequence ID" value="KAJ8638691.1"/>
    <property type="molecule type" value="Genomic_DNA"/>
</dbReference>
<evidence type="ECO:0000313" key="2">
    <source>
        <dbReference type="Proteomes" id="UP001234297"/>
    </source>
</evidence>
<dbReference type="Proteomes" id="UP001234297">
    <property type="component" value="Chromosome 3"/>
</dbReference>